<organism evidence="1 2">
    <name type="scientific">Senna tora</name>
    <dbReference type="NCBI Taxonomy" id="362788"/>
    <lineage>
        <taxon>Eukaryota</taxon>
        <taxon>Viridiplantae</taxon>
        <taxon>Streptophyta</taxon>
        <taxon>Embryophyta</taxon>
        <taxon>Tracheophyta</taxon>
        <taxon>Spermatophyta</taxon>
        <taxon>Magnoliopsida</taxon>
        <taxon>eudicotyledons</taxon>
        <taxon>Gunneridae</taxon>
        <taxon>Pentapetalae</taxon>
        <taxon>rosids</taxon>
        <taxon>fabids</taxon>
        <taxon>Fabales</taxon>
        <taxon>Fabaceae</taxon>
        <taxon>Caesalpinioideae</taxon>
        <taxon>Cassia clade</taxon>
        <taxon>Senna</taxon>
    </lineage>
</organism>
<name>A0A834X1D6_9FABA</name>
<dbReference type="Proteomes" id="UP000634136">
    <property type="component" value="Unassembled WGS sequence"/>
</dbReference>
<evidence type="ECO:0000313" key="1">
    <source>
        <dbReference type="EMBL" id="KAF7835782.1"/>
    </source>
</evidence>
<evidence type="ECO:0000313" key="2">
    <source>
        <dbReference type="Proteomes" id="UP000634136"/>
    </source>
</evidence>
<accession>A0A834X1D6</accession>
<reference evidence="1" key="1">
    <citation type="submission" date="2020-09" db="EMBL/GenBank/DDBJ databases">
        <title>Genome-Enabled Discovery of Anthraquinone Biosynthesis in Senna tora.</title>
        <authorList>
            <person name="Kang S.-H."/>
            <person name="Pandey R.P."/>
            <person name="Lee C.-M."/>
            <person name="Sim J.-S."/>
            <person name="Jeong J.-T."/>
            <person name="Choi B.-S."/>
            <person name="Jung M."/>
            <person name="Ginzburg D."/>
            <person name="Zhao K."/>
            <person name="Won S.Y."/>
            <person name="Oh T.-J."/>
            <person name="Yu Y."/>
            <person name="Kim N.-H."/>
            <person name="Lee O.R."/>
            <person name="Lee T.-H."/>
            <person name="Bashyal P."/>
            <person name="Kim T.-S."/>
            <person name="Lee W.-H."/>
            <person name="Kawkins C."/>
            <person name="Kim C.-K."/>
            <person name="Kim J.S."/>
            <person name="Ahn B.O."/>
            <person name="Rhee S.Y."/>
            <person name="Sohng J.K."/>
        </authorList>
    </citation>
    <scope>NUCLEOTIDE SEQUENCE</scope>
    <source>
        <tissue evidence="1">Leaf</tissue>
    </source>
</reference>
<dbReference type="AlphaFoldDB" id="A0A834X1D6"/>
<proteinExistence type="predicted"/>
<protein>
    <submittedName>
        <fullName evidence="1">Uncharacterized protein</fullName>
    </submittedName>
</protein>
<gene>
    <name evidence="1" type="ORF">G2W53_010641</name>
</gene>
<comment type="caution">
    <text evidence="1">The sequence shown here is derived from an EMBL/GenBank/DDBJ whole genome shotgun (WGS) entry which is preliminary data.</text>
</comment>
<keyword evidence="2" id="KW-1185">Reference proteome</keyword>
<sequence length="43" mass="4748">MASAYRMNRDLMFHSSPPVKVISALEDDFFGVGAIIRACVSFP</sequence>
<dbReference type="EMBL" id="JAAIUW010000004">
    <property type="protein sequence ID" value="KAF7835782.1"/>
    <property type="molecule type" value="Genomic_DNA"/>
</dbReference>